<dbReference type="AlphaFoldDB" id="A0AAD7UMG8"/>
<dbReference type="Gene3D" id="1.25.40.20">
    <property type="entry name" value="Ankyrin repeat-containing domain"/>
    <property type="match status" value="1"/>
</dbReference>
<reference evidence="1" key="1">
    <citation type="submission" date="2023-01" db="EMBL/GenBank/DDBJ databases">
        <title>Metagenome sequencing of chrysophaentin producing Chrysophaeum taylorii.</title>
        <authorList>
            <person name="Davison J."/>
            <person name="Bewley C."/>
        </authorList>
    </citation>
    <scope>NUCLEOTIDE SEQUENCE</scope>
    <source>
        <strain evidence="1">NIES-1699</strain>
    </source>
</reference>
<keyword evidence="2" id="KW-1185">Reference proteome</keyword>
<dbReference type="PANTHER" id="PTHR46586:SF3">
    <property type="entry name" value="ANKYRIN REPEAT-CONTAINING PROTEIN"/>
    <property type="match status" value="1"/>
</dbReference>
<evidence type="ECO:0000313" key="1">
    <source>
        <dbReference type="EMBL" id="KAJ8610919.1"/>
    </source>
</evidence>
<accession>A0AAD7UMG8</accession>
<dbReference type="InterPro" id="IPR036770">
    <property type="entry name" value="Ankyrin_rpt-contain_sf"/>
</dbReference>
<organism evidence="1 2">
    <name type="scientific">Chrysophaeum taylorii</name>
    <dbReference type="NCBI Taxonomy" id="2483200"/>
    <lineage>
        <taxon>Eukaryota</taxon>
        <taxon>Sar</taxon>
        <taxon>Stramenopiles</taxon>
        <taxon>Ochrophyta</taxon>
        <taxon>Pelagophyceae</taxon>
        <taxon>Pelagomonadales</taxon>
        <taxon>Pelagomonadaceae</taxon>
        <taxon>Chrysophaeum</taxon>
    </lineage>
</organism>
<proteinExistence type="predicted"/>
<sequence length="194" mass="21582">MLVEMDPIALLNGIDDDLEMKRCALVEMVEAEEEWVYSFLDLVSEAALESIAQKRITTQTQIVEVSRLFDKVGVDPQRHARELLNMMTCSHAAGSGHLQVLMWAREAGCRWDGWTCSHAAGSGHLQVLMWARENGCPWDARTCSSAARGGHLDILTWARKAGCPWDARTCAEAAGSGHLQVLMWARENGCPWDK</sequence>
<comment type="caution">
    <text evidence="1">The sequence shown here is derived from an EMBL/GenBank/DDBJ whole genome shotgun (WGS) entry which is preliminary data.</text>
</comment>
<dbReference type="InterPro" id="IPR052050">
    <property type="entry name" value="SecEffector_AnkRepeat"/>
</dbReference>
<evidence type="ECO:0008006" key="3">
    <source>
        <dbReference type="Google" id="ProtNLM"/>
    </source>
</evidence>
<dbReference type="PANTHER" id="PTHR46586">
    <property type="entry name" value="ANKYRIN REPEAT-CONTAINING PROTEIN"/>
    <property type="match status" value="1"/>
</dbReference>
<dbReference type="EMBL" id="JAQMWT010000090">
    <property type="protein sequence ID" value="KAJ8610919.1"/>
    <property type="molecule type" value="Genomic_DNA"/>
</dbReference>
<dbReference type="Proteomes" id="UP001230188">
    <property type="component" value="Unassembled WGS sequence"/>
</dbReference>
<evidence type="ECO:0000313" key="2">
    <source>
        <dbReference type="Proteomes" id="UP001230188"/>
    </source>
</evidence>
<gene>
    <name evidence="1" type="ORF">CTAYLR_010539</name>
</gene>
<dbReference type="SUPFAM" id="SSF140860">
    <property type="entry name" value="Pseudo ankyrin repeat-like"/>
    <property type="match status" value="1"/>
</dbReference>
<feature type="non-terminal residue" evidence="1">
    <location>
        <position position="1"/>
    </location>
</feature>
<name>A0AAD7UMG8_9STRA</name>
<protein>
    <recommendedName>
        <fullName evidence="3">Ankyrin repeat protein</fullName>
    </recommendedName>
</protein>